<dbReference type="Gene3D" id="1.10.390.10">
    <property type="entry name" value="Neutral Protease Domain 2"/>
    <property type="match status" value="1"/>
</dbReference>
<dbReference type="EC" id="3.4.24.-" evidence="13"/>
<evidence type="ECO:0000256" key="8">
    <source>
        <dbReference type="ARBA" id="ARBA00022833"/>
    </source>
</evidence>
<evidence type="ECO:0000313" key="16">
    <source>
        <dbReference type="Proteomes" id="UP000278143"/>
    </source>
</evidence>
<proteinExistence type="inferred from homology"/>
<keyword evidence="16" id="KW-1185">Reference proteome</keyword>
<evidence type="ECO:0000256" key="2">
    <source>
        <dbReference type="ARBA" id="ARBA00006006"/>
    </source>
</evidence>
<keyword evidence="4 13" id="KW-0645">Protease</keyword>
<organism evidence="15 16">
    <name type="scientific">Syncephalis pseudoplumigaleata</name>
    <dbReference type="NCBI Taxonomy" id="1712513"/>
    <lineage>
        <taxon>Eukaryota</taxon>
        <taxon>Fungi</taxon>
        <taxon>Fungi incertae sedis</taxon>
        <taxon>Zoopagomycota</taxon>
        <taxon>Zoopagomycotina</taxon>
        <taxon>Zoopagomycetes</taxon>
        <taxon>Zoopagales</taxon>
        <taxon>Piptocephalidaceae</taxon>
        <taxon>Syncephalis</taxon>
    </lineage>
</organism>
<dbReference type="Gene3D" id="3.10.170.10">
    <property type="match status" value="1"/>
</dbReference>
<dbReference type="InterPro" id="IPR050371">
    <property type="entry name" value="Fungal_virulence_M36"/>
</dbReference>
<dbReference type="Pfam" id="PF02128">
    <property type="entry name" value="Peptidase_M36"/>
    <property type="match status" value="1"/>
</dbReference>
<dbReference type="CDD" id="cd09596">
    <property type="entry name" value="M36"/>
    <property type="match status" value="1"/>
</dbReference>
<dbReference type="PANTHER" id="PTHR33478:SF1">
    <property type="entry name" value="EXTRACELLULAR METALLOPROTEINASE MEP"/>
    <property type="match status" value="1"/>
</dbReference>
<evidence type="ECO:0000313" key="15">
    <source>
        <dbReference type="EMBL" id="RKP26771.1"/>
    </source>
</evidence>
<dbReference type="PANTHER" id="PTHR33478">
    <property type="entry name" value="EXTRACELLULAR METALLOPROTEINASE MEP"/>
    <property type="match status" value="1"/>
</dbReference>
<dbReference type="GO" id="GO:0004222">
    <property type="term" value="F:metalloendopeptidase activity"/>
    <property type="evidence" value="ECO:0007669"/>
    <property type="project" value="InterPro"/>
</dbReference>
<accession>A0A4P9Z4J7</accession>
<comment type="similarity">
    <text evidence="2 13">Belongs to the peptidase M36 family.</text>
</comment>
<keyword evidence="7 13" id="KW-0378">Hydrolase</keyword>
<dbReference type="GO" id="GO:0006508">
    <property type="term" value="P:proteolysis"/>
    <property type="evidence" value="ECO:0007669"/>
    <property type="project" value="UniProtKB-KW"/>
</dbReference>
<dbReference type="PRINTS" id="PR00999">
    <property type="entry name" value="FUNGALYSIN"/>
</dbReference>
<keyword evidence="3 13" id="KW-0964">Secreted</keyword>
<evidence type="ECO:0000256" key="5">
    <source>
        <dbReference type="ARBA" id="ARBA00022723"/>
    </source>
</evidence>
<dbReference type="GO" id="GO:0005615">
    <property type="term" value="C:extracellular space"/>
    <property type="evidence" value="ECO:0007669"/>
    <property type="project" value="InterPro"/>
</dbReference>
<dbReference type="Proteomes" id="UP000278143">
    <property type="component" value="Unassembled WGS sequence"/>
</dbReference>
<evidence type="ECO:0000256" key="11">
    <source>
        <dbReference type="PIRSR" id="PIRSR601842-1"/>
    </source>
</evidence>
<dbReference type="OrthoDB" id="3227768at2759"/>
<keyword evidence="6" id="KW-0732">Signal</keyword>
<evidence type="ECO:0000256" key="7">
    <source>
        <dbReference type="ARBA" id="ARBA00022801"/>
    </source>
</evidence>
<keyword evidence="8 12" id="KW-0862">Zinc</keyword>
<feature type="binding site" evidence="12">
    <location>
        <position position="386"/>
    </location>
    <ligand>
        <name>Zn(2+)</name>
        <dbReference type="ChEBI" id="CHEBI:29105"/>
        <note>catalytic</note>
    </ligand>
</feature>
<dbReference type="AlphaFoldDB" id="A0A4P9Z4J7"/>
<dbReference type="InterPro" id="IPR001842">
    <property type="entry name" value="Peptidase_M36"/>
</dbReference>
<feature type="domain" description="FTP" evidence="14">
    <location>
        <begin position="45"/>
        <end position="78"/>
    </location>
</feature>
<keyword evidence="9 13" id="KW-0482">Metalloprotease</keyword>
<dbReference type="Pfam" id="PF07504">
    <property type="entry name" value="FTP"/>
    <property type="match status" value="1"/>
</dbReference>
<evidence type="ECO:0000256" key="12">
    <source>
        <dbReference type="PIRSR" id="PIRSR601842-2"/>
    </source>
</evidence>
<comment type="cofactor">
    <cofactor evidence="12">
        <name>Zn(2+)</name>
        <dbReference type="ChEBI" id="CHEBI:29105"/>
    </cofactor>
    <text evidence="12">Binds 1 zinc ion per subunit.</text>
</comment>
<dbReference type="InterPro" id="IPR011096">
    <property type="entry name" value="FTP_domain"/>
</dbReference>
<feature type="active site" evidence="11">
    <location>
        <position position="383"/>
    </location>
</feature>
<gene>
    <name evidence="15" type="ORF">SYNPS1DRAFT_13707</name>
</gene>
<dbReference type="EMBL" id="KZ989338">
    <property type="protein sequence ID" value="RKP26771.1"/>
    <property type="molecule type" value="Genomic_DNA"/>
</dbReference>
<reference evidence="16" key="1">
    <citation type="journal article" date="2018" name="Nat. Microbiol.">
        <title>Leveraging single-cell genomics to expand the fungal tree of life.</title>
        <authorList>
            <person name="Ahrendt S.R."/>
            <person name="Quandt C.A."/>
            <person name="Ciobanu D."/>
            <person name="Clum A."/>
            <person name="Salamov A."/>
            <person name="Andreopoulos B."/>
            <person name="Cheng J.F."/>
            <person name="Woyke T."/>
            <person name="Pelin A."/>
            <person name="Henrissat B."/>
            <person name="Reynolds N.K."/>
            <person name="Benny G.L."/>
            <person name="Smith M.E."/>
            <person name="James T.Y."/>
            <person name="Grigoriev I.V."/>
        </authorList>
    </citation>
    <scope>NUCLEOTIDE SEQUENCE [LARGE SCALE GENOMIC DNA]</scope>
    <source>
        <strain evidence="16">Benny S71-1</strain>
    </source>
</reference>
<keyword evidence="5 12" id="KW-0479">Metal-binding</keyword>
<protein>
    <recommendedName>
        <fullName evidence="13">Extracellular metalloproteinase</fullName>
        <ecNumber evidence="13">3.4.24.-</ecNumber>
    </recommendedName>
    <alternativeName>
        <fullName evidence="13">Fungalysin</fullName>
    </alternativeName>
</protein>
<feature type="binding site" evidence="12">
    <location>
        <position position="382"/>
    </location>
    <ligand>
        <name>Zn(2+)</name>
        <dbReference type="ChEBI" id="CHEBI:29105"/>
        <note>catalytic</note>
    </ligand>
</feature>
<dbReference type="GO" id="GO:0008270">
    <property type="term" value="F:zinc ion binding"/>
    <property type="evidence" value="ECO:0007669"/>
    <property type="project" value="InterPro"/>
</dbReference>
<feature type="binding site" evidence="12">
    <location>
        <position position="412"/>
    </location>
    <ligand>
        <name>Zn(2+)</name>
        <dbReference type="ChEBI" id="CHEBI:29105"/>
        <note>catalytic</note>
    </ligand>
</feature>
<evidence type="ECO:0000256" key="1">
    <source>
        <dbReference type="ARBA" id="ARBA00004613"/>
    </source>
</evidence>
<name>A0A4P9Z4J7_9FUNG</name>
<evidence type="ECO:0000256" key="10">
    <source>
        <dbReference type="ARBA" id="ARBA00023145"/>
    </source>
</evidence>
<evidence type="ECO:0000256" key="4">
    <source>
        <dbReference type="ARBA" id="ARBA00022670"/>
    </source>
</evidence>
<comment type="subcellular location">
    <subcellularLocation>
        <location evidence="1 13">Secreted</location>
    </subcellularLocation>
</comment>
<keyword evidence="10 13" id="KW-0865">Zymogen</keyword>
<sequence length="611" mass="68917">MHKYNGNYAHLKKPEAIAKAFVQQRLQVAEVDISSCVSDAGRPFDHVYFQQRMQDIEIVNADIAVHLNKKGVIIAHSSNAYKGHASSVRWPELSIRDMIIQQQEALVKFSDHIHRPITRERIGVRRLPIMDGNAATFEVTGVLYAFGAVRSKQVYIQSNHGVLQPAWEFVINTGINYFKAHLSLDGKRVLNVIDWAWTASYSAVPVGFSHVVESGGLRLMTSPHLPDASHRGWHRAGREEKQTTMGNNAVVTIDADEATNQRRLAPISTTQDFRFTYDGRDPDPRANAMASITNVFYVINMMHDIFYRYGFNEPAGNYQQNNFKRGGLGGDAIVAESQVGWEEDNAFFIAREDGVNGLLGLGLYTVNGRKYDLGFDNDVIIHEVTHGLSSRLVGGPAKADCLNAPDSRGMGEGWSDFVAIWTRMKGDDRDDREFRVGTYATPDGLRDYPYALDKHRNPLTYGSIYRDKQWQDEHDIGIVWANILYQMYRNIYHAMDGRFSTDFTTASIEHSNTYTMQIIIDSMQLMPCNPTFIHGRDALIAADAERSDGKYKCEIYTAFAKWGVGAKAKRRKFTLPLMSKLVESNSLPRDCKDYAHLIHAPTTGGFRGRKK</sequence>
<evidence type="ECO:0000256" key="9">
    <source>
        <dbReference type="ARBA" id="ARBA00023049"/>
    </source>
</evidence>
<dbReference type="InterPro" id="IPR027268">
    <property type="entry name" value="Peptidase_M4/M1_CTD_sf"/>
</dbReference>
<dbReference type="SUPFAM" id="SSF55486">
    <property type="entry name" value="Metalloproteases ('zincins'), catalytic domain"/>
    <property type="match status" value="1"/>
</dbReference>
<evidence type="ECO:0000259" key="14">
    <source>
        <dbReference type="Pfam" id="PF07504"/>
    </source>
</evidence>
<evidence type="ECO:0000256" key="13">
    <source>
        <dbReference type="RuleBase" id="RU364017"/>
    </source>
</evidence>
<evidence type="ECO:0000256" key="3">
    <source>
        <dbReference type="ARBA" id="ARBA00022525"/>
    </source>
</evidence>
<evidence type="ECO:0000256" key="6">
    <source>
        <dbReference type="ARBA" id="ARBA00022729"/>
    </source>
</evidence>